<evidence type="ECO:0000313" key="2">
    <source>
        <dbReference type="EMBL" id="KZT24353.1"/>
    </source>
</evidence>
<dbReference type="OrthoDB" id="5514856at2759"/>
<accession>A0A165RWA9</accession>
<feature type="transmembrane region" description="Helical" evidence="1">
    <location>
        <begin position="50"/>
        <end position="70"/>
    </location>
</feature>
<dbReference type="InParanoid" id="A0A165RWA9"/>
<reference evidence="2 3" key="1">
    <citation type="journal article" date="2016" name="Mol. Biol. Evol.">
        <title>Comparative Genomics of Early-Diverging Mushroom-Forming Fungi Provides Insights into the Origins of Lignocellulose Decay Capabilities.</title>
        <authorList>
            <person name="Nagy L.G."/>
            <person name="Riley R."/>
            <person name="Tritt A."/>
            <person name="Adam C."/>
            <person name="Daum C."/>
            <person name="Floudas D."/>
            <person name="Sun H."/>
            <person name="Yadav J.S."/>
            <person name="Pangilinan J."/>
            <person name="Larsson K.H."/>
            <person name="Matsuura K."/>
            <person name="Barry K."/>
            <person name="Labutti K."/>
            <person name="Kuo R."/>
            <person name="Ohm R.A."/>
            <person name="Bhattacharya S.S."/>
            <person name="Shirouzu T."/>
            <person name="Yoshinaga Y."/>
            <person name="Martin F.M."/>
            <person name="Grigoriev I.V."/>
            <person name="Hibbett D.S."/>
        </authorList>
    </citation>
    <scope>NUCLEOTIDE SEQUENCE [LARGE SCALE GENOMIC DNA]</scope>
    <source>
        <strain evidence="2 3">HHB14362 ss-1</strain>
    </source>
</reference>
<gene>
    <name evidence="2" type="ORF">NEOLEDRAFT_1067730</name>
</gene>
<protein>
    <submittedName>
        <fullName evidence="2">Uncharacterized protein</fullName>
    </submittedName>
</protein>
<keyword evidence="3" id="KW-1185">Reference proteome</keyword>
<dbReference type="AlphaFoldDB" id="A0A165RWA9"/>
<keyword evidence="1" id="KW-0472">Membrane</keyword>
<keyword evidence="1" id="KW-0812">Transmembrane</keyword>
<organism evidence="2 3">
    <name type="scientific">Neolentinus lepideus HHB14362 ss-1</name>
    <dbReference type="NCBI Taxonomy" id="1314782"/>
    <lineage>
        <taxon>Eukaryota</taxon>
        <taxon>Fungi</taxon>
        <taxon>Dikarya</taxon>
        <taxon>Basidiomycota</taxon>
        <taxon>Agaricomycotina</taxon>
        <taxon>Agaricomycetes</taxon>
        <taxon>Gloeophyllales</taxon>
        <taxon>Gloeophyllaceae</taxon>
        <taxon>Neolentinus</taxon>
    </lineage>
</organism>
<evidence type="ECO:0000313" key="3">
    <source>
        <dbReference type="Proteomes" id="UP000076761"/>
    </source>
</evidence>
<dbReference type="EMBL" id="KV425578">
    <property type="protein sequence ID" value="KZT24353.1"/>
    <property type="molecule type" value="Genomic_DNA"/>
</dbReference>
<name>A0A165RWA9_9AGAM</name>
<sequence length="80" mass="8610">MARRSAPPGSGPAYMAPHGAVRLGRSAHYDPDESAFSRFMREQVFAPEKMAGNINIATAVSVFAFGIFAVRTWGDLLLPA</sequence>
<evidence type="ECO:0000256" key="1">
    <source>
        <dbReference type="SAM" id="Phobius"/>
    </source>
</evidence>
<dbReference type="Proteomes" id="UP000076761">
    <property type="component" value="Unassembled WGS sequence"/>
</dbReference>
<proteinExistence type="predicted"/>
<keyword evidence="1" id="KW-1133">Transmembrane helix</keyword>